<dbReference type="Pfam" id="PF13231">
    <property type="entry name" value="PMT_2"/>
    <property type="match status" value="1"/>
</dbReference>
<dbReference type="EMBL" id="SNWP01000011">
    <property type="protein sequence ID" value="TDO26881.1"/>
    <property type="molecule type" value="Genomic_DNA"/>
</dbReference>
<gene>
    <name evidence="10" type="ORF">BC659_2193</name>
</gene>
<feature type="transmembrane region" description="Helical" evidence="8">
    <location>
        <begin position="318"/>
        <end position="336"/>
    </location>
</feature>
<dbReference type="GO" id="GO:0009103">
    <property type="term" value="P:lipopolysaccharide biosynthetic process"/>
    <property type="evidence" value="ECO:0007669"/>
    <property type="project" value="UniProtKB-ARBA"/>
</dbReference>
<feature type="transmembrane region" description="Helical" evidence="8">
    <location>
        <begin position="265"/>
        <end position="282"/>
    </location>
</feature>
<evidence type="ECO:0000256" key="1">
    <source>
        <dbReference type="ARBA" id="ARBA00004651"/>
    </source>
</evidence>
<reference evidence="10 11" key="1">
    <citation type="submission" date="2019-03" db="EMBL/GenBank/DDBJ databases">
        <title>Genomic Encyclopedia of Archaeal and Bacterial Type Strains, Phase II (KMG-II): from individual species to whole genera.</title>
        <authorList>
            <person name="Goeker M."/>
        </authorList>
    </citation>
    <scope>NUCLEOTIDE SEQUENCE [LARGE SCALE GENOMIC DNA]</scope>
    <source>
        <strain evidence="10 11">DSM 28323</strain>
    </source>
</reference>
<feature type="transmembrane region" description="Helical" evidence="8">
    <location>
        <begin position="97"/>
        <end position="116"/>
    </location>
</feature>
<keyword evidence="3 10" id="KW-0328">Glycosyltransferase</keyword>
<dbReference type="GO" id="GO:0005886">
    <property type="term" value="C:plasma membrane"/>
    <property type="evidence" value="ECO:0007669"/>
    <property type="project" value="UniProtKB-SubCell"/>
</dbReference>
<feature type="transmembrane region" description="Helical" evidence="8">
    <location>
        <begin position="73"/>
        <end position="91"/>
    </location>
</feature>
<feature type="domain" description="Glycosyltransferase RgtA/B/C/D-like" evidence="9">
    <location>
        <begin position="50"/>
        <end position="207"/>
    </location>
</feature>
<dbReference type="InterPro" id="IPR038731">
    <property type="entry name" value="RgtA/B/C-like"/>
</dbReference>
<feature type="transmembrane region" description="Helical" evidence="8">
    <location>
        <begin position="240"/>
        <end position="258"/>
    </location>
</feature>
<evidence type="ECO:0000256" key="6">
    <source>
        <dbReference type="ARBA" id="ARBA00022989"/>
    </source>
</evidence>
<evidence type="ECO:0000313" key="11">
    <source>
        <dbReference type="Proteomes" id="UP000295741"/>
    </source>
</evidence>
<evidence type="ECO:0000313" key="10">
    <source>
        <dbReference type="EMBL" id="TDO26881.1"/>
    </source>
</evidence>
<dbReference type="AlphaFoldDB" id="A0A4R6IWY2"/>
<evidence type="ECO:0000259" key="9">
    <source>
        <dbReference type="Pfam" id="PF13231"/>
    </source>
</evidence>
<keyword evidence="11" id="KW-1185">Reference proteome</keyword>
<dbReference type="PANTHER" id="PTHR33908">
    <property type="entry name" value="MANNOSYLTRANSFERASE YKCB-RELATED"/>
    <property type="match status" value="1"/>
</dbReference>
<keyword evidence="5 8" id="KW-0812">Transmembrane</keyword>
<dbReference type="Proteomes" id="UP000295741">
    <property type="component" value="Unassembled WGS sequence"/>
</dbReference>
<keyword evidence="2" id="KW-1003">Cell membrane</keyword>
<feature type="transmembrane region" description="Helical" evidence="8">
    <location>
        <begin position="147"/>
        <end position="178"/>
    </location>
</feature>
<dbReference type="OrthoDB" id="9813729at2"/>
<protein>
    <submittedName>
        <fullName evidence="10">Dolichyl-phosphate-mannose-protein mannosyltransferase</fullName>
    </submittedName>
</protein>
<keyword evidence="4 10" id="KW-0808">Transferase</keyword>
<name>A0A4R6IWY2_9BACT</name>
<feature type="transmembrane region" description="Helical" evidence="8">
    <location>
        <begin position="7"/>
        <end position="27"/>
    </location>
</feature>
<dbReference type="RefSeq" id="WP_133474754.1">
    <property type="nucleotide sequence ID" value="NZ_SNWP01000011.1"/>
</dbReference>
<keyword evidence="6 8" id="KW-1133">Transmembrane helix</keyword>
<feature type="transmembrane region" description="Helical" evidence="8">
    <location>
        <begin position="288"/>
        <end position="306"/>
    </location>
</feature>
<dbReference type="PANTHER" id="PTHR33908:SF11">
    <property type="entry name" value="MEMBRANE PROTEIN"/>
    <property type="match status" value="1"/>
</dbReference>
<proteinExistence type="predicted"/>
<accession>A0A4R6IWY2</accession>
<dbReference type="InterPro" id="IPR050297">
    <property type="entry name" value="LipidA_mod_glycosyltrf_83"/>
</dbReference>
<keyword evidence="7 8" id="KW-0472">Membrane</keyword>
<sequence length="513" mass="59693">MKNPVRLLYALATLRFLLPFFLVHPVYELHRDEYLYLAEGRHLAWGFLEVPPMLSFMAWISNAFGASLFWVKIWPAMIGSFTFILMGRIILSLGGRTFAILLAFLPFVFTGYIRLFYYFHPNFLDVFFWTLNTYALIRFIQTNKNSWLYVFGISIGLGMLSKYSVAFYTVSLLAALVLTRHRTIYLNKHIYFAGAIALLIILPNIIWQYNHGFPLIAHMEELKEEQLQFIHPADFLTDQIMMFLPCVFIWLTGIYFTAFTKEGKPYRMVAFTYLFIIALLTYMNGKSYYAAGAYPILFAFGAFYLEKITATKGKIFRYVFVAIPVTLGCLIMPLLMPMMKPQELANWYHEKGIDKTGSFKWEDQQYHPLPQDFADMIGWRELAEKTAAVYKNLPDSQQKKTLIYCRGYYTAGALNYHAKKLGLPEVYSDNASFLFWMPKKYDFKHLILVGKRIPDADDIVFQQFEKVSIKDSIHYPLFRETGTKIILFENGNDSLSSITERGVAVLKTRFQRK</sequence>
<evidence type="ECO:0000256" key="4">
    <source>
        <dbReference type="ARBA" id="ARBA00022679"/>
    </source>
</evidence>
<comment type="subcellular location">
    <subcellularLocation>
        <location evidence="1">Cell membrane</location>
        <topology evidence="1">Multi-pass membrane protein</topology>
    </subcellularLocation>
</comment>
<evidence type="ECO:0000256" key="5">
    <source>
        <dbReference type="ARBA" id="ARBA00022692"/>
    </source>
</evidence>
<dbReference type="GO" id="GO:0016763">
    <property type="term" value="F:pentosyltransferase activity"/>
    <property type="evidence" value="ECO:0007669"/>
    <property type="project" value="TreeGrafter"/>
</dbReference>
<feature type="transmembrane region" description="Helical" evidence="8">
    <location>
        <begin position="190"/>
        <end position="209"/>
    </location>
</feature>
<comment type="caution">
    <text evidence="10">The sequence shown here is derived from an EMBL/GenBank/DDBJ whole genome shotgun (WGS) entry which is preliminary data.</text>
</comment>
<organism evidence="10 11">
    <name type="scientific">Sediminibacterium goheungense</name>
    <dbReference type="NCBI Taxonomy" id="1086393"/>
    <lineage>
        <taxon>Bacteria</taxon>
        <taxon>Pseudomonadati</taxon>
        <taxon>Bacteroidota</taxon>
        <taxon>Chitinophagia</taxon>
        <taxon>Chitinophagales</taxon>
        <taxon>Chitinophagaceae</taxon>
        <taxon>Sediminibacterium</taxon>
    </lineage>
</organism>
<evidence type="ECO:0000256" key="3">
    <source>
        <dbReference type="ARBA" id="ARBA00022676"/>
    </source>
</evidence>
<evidence type="ECO:0000256" key="8">
    <source>
        <dbReference type="SAM" id="Phobius"/>
    </source>
</evidence>
<evidence type="ECO:0000256" key="7">
    <source>
        <dbReference type="ARBA" id="ARBA00023136"/>
    </source>
</evidence>
<evidence type="ECO:0000256" key="2">
    <source>
        <dbReference type="ARBA" id="ARBA00022475"/>
    </source>
</evidence>